<dbReference type="SMART" id="SM00091">
    <property type="entry name" value="PAS"/>
    <property type="match status" value="2"/>
</dbReference>
<dbReference type="InterPro" id="IPR035965">
    <property type="entry name" value="PAS-like_dom_sf"/>
</dbReference>
<dbReference type="InterPro" id="IPR000014">
    <property type="entry name" value="PAS"/>
</dbReference>
<dbReference type="Pfam" id="PF08447">
    <property type="entry name" value="PAS_3"/>
    <property type="match status" value="1"/>
</dbReference>
<dbReference type="CDD" id="cd01949">
    <property type="entry name" value="GGDEF"/>
    <property type="match status" value="1"/>
</dbReference>
<dbReference type="Gene3D" id="3.20.20.450">
    <property type="entry name" value="EAL domain"/>
    <property type="match status" value="1"/>
</dbReference>
<dbReference type="PROSITE" id="PS50112">
    <property type="entry name" value="PAS"/>
    <property type="match status" value="1"/>
</dbReference>
<organism evidence="6 7">
    <name type="scientific">Rhodanobacter aciditrophus</name>
    <dbReference type="NCBI Taxonomy" id="1623218"/>
    <lineage>
        <taxon>Bacteria</taxon>
        <taxon>Pseudomonadati</taxon>
        <taxon>Pseudomonadota</taxon>
        <taxon>Gammaproteobacteria</taxon>
        <taxon>Lysobacterales</taxon>
        <taxon>Rhodanobacteraceae</taxon>
        <taxon>Rhodanobacter</taxon>
    </lineage>
</organism>
<dbReference type="SMART" id="SM00086">
    <property type="entry name" value="PAC"/>
    <property type="match status" value="2"/>
</dbReference>
<dbReference type="SMART" id="SM00267">
    <property type="entry name" value="GGDEF"/>
    <property type="match status" value="1"/>
</dbReference>
<dbReference type="PANTHER" id="PTHR44757:SF2">
    <property type="entry name" value="BIOFILM ARCHITECTURE MAINTENANCE PROTEIN MBAA"/>
    <property type="match status" value="1"/>
</dbReference>
<dbReference type="Pfam" id="PF12974">
    <property type="entry name" value="Phosphonate-bd"/>
    <property type="match status" value="1"/>
</dbReference>
<protein>
    <submittedName>
        <fullName evidence="6">EAL domain-containing protein</fullName>
    </submittedName>
</protein>
<dbReference type="InterPro" id="IPR029787">
    <property type="entry name" value="Nucleotide_cyclase"/>
</dbReference>
<dbReference type="Gene3D" id="3.40.190.10">
    <property type="entry name" value="Periplasmic binding protein-like II"/>
    <property type="match status" value="2"/>
</dbReference>
<feature type="transmembrane region" description="Helical" evidence="1">
    <location>
        <begin position="304"/>
        <end position="324"/>
    </location>
</feature>
<dbReference type="CDD" id="cd00130">
    <property type="entry name" value="PAS"/>
    <property type="match status" value="2"/>
</dbReference>
<feature type="domain" description="GGDEF" evidence="5">
    <location>
        <begin position="632"/>
        <end position="768"/>
    </location>
</feature>
<dbReference type="SMART" id="SM00052">
    <property type="entry name" value="EAL"/>
    <property type="match status" value="1"/>
</dbReference>
<keyword evidence="1" id="KW-0812">Transmembrane</keyword>
<dbReference type="PROSITE" id="PS50883">
    <property type="entry name" value="EAL"/>
    <property type="match status" value="1"/>
</dbReference>
<feature type="domain" description="PAS" evidence="2">
    <location>
        <begin position="482"/>
        <end position="521"/>
    </location>
</feature>
<keyword evidence="1" id="KW-0472">Membrane</keyword>
<dbReference type="PROSITE" id="PS50887">
    <property type="entry name" value="GGDEF"/>
    <property type="match status" value="1"/>
</dbReference>
<dbReference type="Gene3D" id="3.30.70.270">
    <property type="match status" value="1"/>
</dbReference>
<feature type="domain" description="PAC" evidence="3">
    <location>
        <begin position="424"/>
        <end position="478"/>
    </location>
</feature>
<comment type="caution">
    <text evidence="6">The sequence shown here is derived from an EMBL/GenBank/DDBJ whole genome shotgun (WGS) entry which is preliminary data.</text>
</comment>
<dbReference type="NCBIfam" id="TIGR00229">
    <property type="entry name" value="sensory_box"/>
    <property type="match status" value="2"/>
</dbReference>
<name>A0ABW4AX42_9GAMM</name>
<dbReference type="CDD" id="cd01948">
    <property type="entry name" value="EAL"/>
    <property type="match status" value="1"/>
</dbReference>
<dbReference type="Pfam" id="PF00990">
    <property type="entry name" value="GGDEF"/>
    <property type="match status" value="1"/>
</dbReference>
<dbReference type="SUPFAM" id="SSF55785">
    <property type="entry name" value="PYP-like sensor domain (PAS domain)"/>
    <property type="match status" value="2"/>
</dbReference>
<keyword evidence="7" id="KW-1185">Reference proteome</keyword>
<evidence type="ECO:0000259" key="2">
    <source>
        <dbReference type="PROSITE" id="PS50112"/>
    </source>
</evidence>
<feature type="domain" description="PAC" evidence="3">
    <location>
        <begin position="548"/>
        <end position="600"/>
    </location>
</feature>
<feature type="domain" description="EAL" evidence="4">
    <location>
        <begin position="777"/>
        <end position="1031"/>
    </location>
</feature>
<dbReference type="EMBL" id="JBHTMN010000003">
    <property type="protein sequence ID" value="MFD1382206.1"/>
    <property type="molecule type" value="Genomic_DNA"/>
</dbReference>
<dbReference type="PROSITE" id="PS50113">
    <property type="entry name" value="PAC"/>
    <property type="match status" value="2"/>
</dbReference>
<evidence type="ECO:0000259" key="3">
    <source>
        <dbReference type="PROSITE" id="PS50113"/>
    </source>
</evidence>
<dbReference type="InterPro" id="IPR000160">
    <property type="entry name" value="GGDEF_dom"/>
</dbReference>
<dbReference type="InterPro" id="IPR001610">
    <property type="entry name" value="PAC"/>
</dbReference>
<dbReference type="InterPro" id="IPR035919">
    <property type="entry name" value="EAL_sf"/>
</dbReference>
<evidence type="ECO:0000313" key="7">
    <source>
        <dbReference type="Proteomes" id="UP001597059"/>
    </source>
</evidence>
<dbReference type="Proteomes" id="UP001597059">
    <property type="component" value="Unassembled WGS sequence"/>
</dbReference>
<dbReference type="SUPFAM" id="SSF53850">
    <property type="entry name" value="Periplasmic binding protein-like II"/>
    <property type="match status" value="1"/>
</dbReference>
<evidence type="ECO:0000256" key="1">
    <source>
        <dbReference type="SAM" id="Phobius"/>
    </source>
</evidence>
<dbReference type="InterPro" id="IPR000700">
    <property type="entry name" value="PAS-assoc_C"/>
</dbReference>
<dbReference type="SUPFAM" id="SSF55073">
    <property type="entry name" value="Nucleotide cyclase"/>
    <property type="match status" value="1"/>
</dbReference>
<dbReference type="InterPro" id="IPR013655">
    <property type="entry name" value="PAS_fold_3"/>
</dbReference>
<dbReference type="Pfam" id="PF13426">
    <property type="entry name" value="PAS_9"/>
    <property type="match status" value="1"/>
</dbReference>
<gene>
    <name evidence="6" type="ORF">ACFQ45_02430</name>
</gene>
<reference evidence="7" key="1">
    <citation type="journal article" date="2019" name="Int. J. Syst. Evol. Microbiol.">
        <title>The Global Catalogue of Microorganisms (GCM) 10K type strain sequencing project: providing services to taxonomists for standard genome sequencing and annotation.</title>
        <authorList>
            <consortium name="The Broad Institute Genomics Platform"/>
            <consortium name="The Broad Institute Genome Sequencing Center for Infectious Disease"/>
            <person name="Wu L."/>
            <person name="Ma J."/>
        </authorList>
    </citation>
    <scope>NUCLEOTIDE SEQUENCE [LARGE SCALE GENOMIC DNA]</scope>
    <source>
        <strain evidence="7">JCM 30774</strain>
    </source>
</reference>
<dbReference type="InterPro" id="IPR052155">
    <property type="entry name" value="Biofilm_reg_signaling"/>
</dbReference>
<dbReference type="PANTHER" id="PTHR44757">
    <property type="entry name" value="DIGUANYLATE CYCLASE DGCP"/>
    <property type="match status" value="1"/>
</dbReference>
<accession>A0ABW4AX42</accession>
<keyword evidence="1" id="KW-1133">Transmembrane helix</keyword>
<dbReference type="RefSeq" id="WP_377364953.1">
    <property type="nucleotide sequence ID" value="NZ_JBHTMN010000003.1"/>
</dbReference>
<dbReference type="SUPFAM" id="SSF141868">
    <property type="entry name" value="EAL domain-like"/>
    <property type="match status" value="1"/>
</dbReference>
<sequence length="1039" mass="116645">MPRWILAFILLIPLTAIADHKIRLAVLSYQPDVMLMAKYQPVIDDLENLIDDYSIELFLVDAKALEQGIERHEFDVVLIDPVHYLLYRSAGNMSAALVTMGRMKERSATNLMGGVIFTRREDSHITLENVFQHQVASVALDYLETYIAQIYELYSRGLNSPSADDVQLFNSDEAVVQGILNRQADVGFVRSGVLENMVATGQLSFDNIRVLNEQTLAGYPFKVSTRLYPEWALVALSHIDMNVVKGITAGLLSLPNSISSMEALGISGFVPALDYFPVEQVLKELKIAPYDKTQVSWVAIVKAYALYVILANVIVLILIGASWFTYRQNKKLGAVVDELQLAKTLLSKSYDQLDDLLSSSPAMIYSLAPDTLQLRFISANCKKLYGLTAEEIKALPKWWANSIHDEDVTDVLAAMREWRVKGCQGTLISNYRIHSGTKWLWVEDRVQALFNEEGEISELVGSHLDITDRHKSQQLLELSASVFDNAREGIAITTPEGAIIEVNDAFSRITGYSRTDILGKNPRILSSGRQSREFYEEMWRQILLYGFWEGEVWNKRKDGAIFAQNLTIASVKDVHQKVTHYISLFSDITRQKRNEEQLAHIAYFDALTGLPNRTNLTQSLDHHIAQAQINGHRFVLAFIDLDGFKEVNDTFGHETGDILLVQVSQRMLATLDEGKVVARFGGDEFVILMPLEKGEDLEVSEGALESLLQSLSEPFLVSGIELQISASIGITSYPQANGVEADQLIRQADQAMYQAKIAGRNRLHVFNSSHESILIEQHRLYEEIQLAYDNKEFCLFYQPKINMRTREVIGYEALIRWRHPARGILPPVTFLPTLTNQPLELEIGHWVIKTAVAQIDAWQKLGYGQSVSVNLAGYQLQQPNFLADLESALEGYPESVAHALELEILETSAIEDLAKVAAVINGCKKMGISTSLDDFGTGYSTLSHLKEMSVDMLKIDHSFVRDMINQPDDLAIIKGVIGFADAFHLDVIAEGVETEEHAEYLLGLGCDLGQGYWFSRPMPAEEVLGWYDSWLFNNEESSD</sequence>
<proteinExistence type="predicted"/>
<dbReference type="Gene3D" id="3.30.450.20">
    <property type="entry name" value="PAS domain"/>
    <property type="match status" value="2"/>
</dbReference>
<evidence type="ECO:0000313" key="6">
    <source>
        <dbReference type="EMBL" id="MFD1382206.1"/>
    </source>
</evidence>
<dbReference type="InterPro" id="IPR001633">
    <property type="entry name" value="EAL_dom"/>
</dbReference>
<evidence type="ECO:0000259" key="5">
    <source>
        <dbReference type="PROSITE" id="PS50887"/>
    </source>
</evidence>
<dbReference type="NCBIfam" id="TIGR00254">
    <property type="entry name" value="GGDEF"/>
    <property type="match status" value="1"/>
</dbReference>
<dbReference type="Pfam" id="PF00563">
    <property type="entry name" value="EAL"/>
    <property type="match status" value="1"/>
</dbReference>
<evidence type="ECO:0000259" key="4">
    <source>
        <dbReference type="PROSITE" id="PS50883"/>
    </source>
</evidence>
<dbReference type="InterPro" id="IPR043128">
    <property type="entry name" value="Rev_trsase/Diguanyl_cyclase"/>
</dbReference>